<dbReference type="Pfam" id="PF11761">
    <property type="entry name" value="CbiG_mid"/>
    <property type="match status" value="1"/>
</dbReference>
<name>A0ABU6JMT8_9GAMM</name>
<keyword evidence="5" id="KW-1185">Reference proteome</keyword>
<dbReference type="PANTHER" id="PTHR37477:SF1">
    <property type="entry name" value="COBALT-PRECORRIN-5A HYDROLASE"/>
    <property type="match status" value="1"/>
</dbReference>
<proteinExistence type="predicted"/>
<protein>
    <submittedName>
        <fullName evidence="4">Cobalt-precorrin 5A hydrolase</fullName>
        <ecNumber evidence="4">3.7.1.12</ecNumber>
    </submittedName>
</protein>
<dbReference type="EMBL" id="JAYWTM010000004">
    <property type="protein sequence ID" value="MEC5342023.1"/>
    <property type="molecule type" value="Genomic_DNA"/>
</dbReference>
<reference evidence="4 5" key="1">
    <citation type="journal article" date="2017" name="Int. J. Syst. Evol. Microbiol.">
        <title>Brenneria populi subsp. brevivirga subsp. nov. isolated from symptomatic bark of Populus x euramericana canker, and description of Brenneria populi subsp. populi subsp. nov.</title>
        <authorList>
            <person name="Zheng M.H."/>
            <person name="Piao C.G."/>
            <person name="Xue H."/>
            <person name="Guo M.W."/>
            <person name="Li Y."/>
        </authorList>
    </citation>
    <scope>NUCLEOTIDE SEQUENCE [LARGE SCALE GENOMIC DNA]</scope>
    <source>
        <strain evidence="4 5">D9-5</strain>
    </source>
</reference>
<feature type="domain" description="Cobalamin synthesis G N-terminal" evidence="2">
    <location>
        <begin position="55"/>
        <end position="135"/>
    </location>
</feature>
<evidence type="ECO:0000259" key="3">
    <source>
        <dbReference type="Pfam" id="PF11761"/>
    </source>
</evidence>
<dbReference type="InterPro" id="IPR036518">
    <property type="entry name" value="CobE/GbiG_C_sf"/>
</dbReference>
<dbReference type="SUPFAM" id="SSF159664">
    <property type="entry name" value="CobE/GbiG C-terminal domain-like"/>
    <property type="match status" value="1"/>
</dbReference>
<evidence type="ECO:0000259" key="1">
    <source>
        <dbReference type="Pfam" id="PF01890"/>
    </source>
</evidence>
<dbReference type="Pfam" id="PF11760">
    <property type="entry name" value="CbiG_N"/>
    <property type="match status" value="1"/>
</dbReference>
<dbReference type="EC" id="3.7.1.12" evidence="4"/>
<keyword evidence="4" id="KW-0378">Hydrolase</keyword>
<dbReference type="InterPro" id="IPR002750">
    <property type="entry name" value="CobE/GbiG_C"/>
</dbReference>
<dbReference type="Gene3D" id="3.40.50.11220">
    <property type="match status" value="1"/>
</dbReference>
<dbReference type="InterPro" id="IPR021744">
    <property type="entry name" value="CbiG_N"/>
</dbReference>
<evidence type="ECO:0000313" key="4">
    <source>
        <dbReference type="EMBL" id="MEC5342023.1"/>
    </source>
</evidence>
<dbReference type="RefSeq" id="WP_327617181.1">
    <property type="nucleotide sequence ID" value="NZ_JAYWTM010000004.1"/>
</dbReference>
<feature type="domain" description="Cobalamin biosynthesis central region" evidence="3">
    <location>
        <begin position="141"/>
        <end position="218"/>
    </location>
</feature>
<dbReference type="SUPFAM" id="SSF159672">
    <property type="entry name" value="CbiG N-terminal domain-like"/>
    <property type="match status" value="1"/>
</dbReference>
<gene>
    <name evidence="4" type="primary">cbiG</name>
    <name evidence="4" type="ORF">VSX58_05265</name>
</gene>
<dbReference type="GO" id="GO:0043779">
    <property type="term" value="F:cobalt-precorrin-5A acetaldehyde-lyase activity"/>
    <property type="evidence" value="ECO:0007669"/>
    <property type="project" value="UniProtKB-EC"/>
</dbReference>
<feature type="domain" description="CobE/GbiG C-terminal" evidence="1">
    <location>
        <begin position="237"/>
        <end position="353"/>
    </location>
</feature>
<dbReference type="Gene3D" id="3.30.420.180">
    <property type="entry name" value="CobE/GbiG C-terminal domain"/>
    <property type="match status" value="1"/>
</dbReference>
<dbReference type="Pfam" id="PF01890">
    <property type="entry name" value="CbiG_C"/>
    <property type="match status" value="1"/>
</dbReference>
<accession>A0ABU6JMT8</accession>
<comment type="caution">
    <text evidence="4">The sequence shown here is derived from an EMBL/GenBank/DDBJ whole genome shotgun (WGS) entry which is preliminary data.</text>
</comment>
<evidence type="ECO:0000313" key="5">
    <source>
        <dbReference type="Proteomes" id="UP001309705"/>
    </source>
</evidence>
<organism evidence="4 5">
    <name type="scientific">Brenneria populi</name>
    <dbReference type="NCBI Taxonomy" id="1505588"/>
    <lineage>
        <taxon>Bacteria</taxon>
        <taxon>Pseudomonadati</taxon>
        <taxon>Pseudomonadota</taxon>
        <taxon>Gammaproteobacteria</taxon>
        <taxon>Enterobacterales</taxon>
        <taxon>Pectobacteriaceae</taxon>
        <taxon>Brenneria</taxon>
    </lineage>
</organism>
<dbReference type="InterPro" id="IPR052553">
    <property type="entry name" value="CbiG_hydrolase"/>
</dbReference>
<dbReference type="NCBIfam" id="NF004463">
    <property type="entry name" value="PRK05788.1-1"/>
    <property type="match status" value="1"/>
</dbReference>
<evidence type="ECO:0000259" key="2">
    <source>
        <dbReference type="Pfam" id="PF11760"/>
    </source>
</evidence>
<dbReference type="PANTHER" id="PTHR37477">
    <property type="entry name" value="COBALT-PRECORRIN-5A HYDROLASE"/>
    <property type="match status" value="1"/>
</dbReference>
<dbReference type="InterPro" id="IPR021745">
    <property type="entry name" value="CbiG_mid"/>
</dbReference>
<sequence>MNTVRPESSAVFCLTPGGVRLARRLRAHLPQLTCFTSEKLLEPGFTAFNGGFGETLRDAFSRYSALIVVGATGITVRVIAPLLRDKLTDPAVVVIDERGEHVISLLSGHVGGGNALTRYLADVLGADPVITTATDVNQMAALDTLAQQLDAEMRDFRRAVKAVNHLLVSDGRVGLWWDASLHEERSRCDTRGFIALESLEALPPLDALVCVTMADALPDVLSTQCPRPTFKLVPKRVVAGIGCRRATPLPTLESLLSQQLAENHFDALALRAIGSIDIKRDEPALLQLAQRRRVPFELFGVDELRPHARRFPASEFVRRTVGVGSVSQPVAWLMSGGNPVGHTLRRQGVTITLGVSH</sequence>
<dbReference type="InterPro" id="IPR038029">
    <property type="entry name" value="GbiG_N_sf"/>
</dbReference>
<dbReference type="Proteomes" id="UP001309705">
    <property type="component" value="Unassembled WGS sequence"/>
</dbReference>